<dbReference type="Pfam" id="PF02615">
    <property type="entry name" value="Ldh_2"/>
    <property type="match status" value="1"/>
</dbReference>
<evidence type="ECO:0000313" key="3">
    <source>
        <dbReference type="Proteomes" id="UP000273643"/>
    </source>
</evidence>
<accession>A0A3N1NKV4</accession>
<protein>
    <submittedName>
        <fullName evidence="2">2,3-diketo-L-gulonate reductase</fullName>
    </submittedName>
</protein>
<dbReference type="InterPro" id="IPR043144">
    <property type="entry name" value="Mal/L-sulf/L-lact_DH-like_ah"/>
</dbReference>
<dbReference type="InterPro" id="IPR036111">
    <property type="entry name" value="Mal/L-sulfo/L-lacto_DH-like_sf"/>
</dbReference>
<keyword evidence="3" id="KW-1185">Reference proteome</keyword>
<reference evidence="2 3" key="1">
    <citation type="submission" date="2018-11" db="EMBL/GenBank/DDBJ databases">
        <title>Genomic Encyclopedia of Type Strains, Phase IV (KMG-IV): sequencing the most valuable type-strain genomes for metagenomic binning, comparative biology and taxonomic classification.</title>
        <authorList>
            <person name="Goeker M."/>
        </authorList>
    </citation>
    <scope>NUCLEOTIDE SEQUENCE [LARGE SCALE GENOMIC DNA]</scope>
    <source>
        <strain evidence="2 3">DSM 16974</strain>
    </source>
</reference>
<dbReference type="NCBIfam" id="NF009750">
    <property type="entry name" value="PRK13260.1"/>
    <property type="match status" value="1"/>
</dbReference>
<dbReference type="EMBL" id="RJUK01000001">
    <property type="protein sequence ID" value="ROQ20424.1"/>
    <property type="molecule type" value="Genomic_DNA"/>
</dbReference>
<dbReference type="RefSeq" id="WP_123637578.1">
    <property type="nucleotide sequence ID" value="NZ_RJUK01000001.1"/>
</dbReference>
<proteinExistence type="predicted"/>
<dbReference type="Proteomes" id="UP000273643">
    <property type="component" value="Unassembled WGS sequence"/>
</dbReference>
<dbReference type="SUPFAM" id="SSF89733">
    <property type="entry name" value="L-sulfolactate dehydrogenase-like"/>
    <property type="match status" value="1"/>
</dbReference>
<dbReference type="AlphaFoldDB" id="A0A3N1NKV4"/>
<dbReference type="GO" id="GO:0016491">
    <property type="term" value="F:oxidoreductase activity"/>
    <property type="evidence" value="ECO:0007669"/>
    <property type="project" value="UniProtKB-KW"/>
</dbReference>
<name>A0A3N1NKV4_9GAMM</name>
<dbReference type="InterPro" id="IPR003767">
    <property type="entry name" value="Malate/L-lactate_DH-like"/>
</dbReference>
<dbReference type="InterPro" id="IPR043143">
    <property type="entry name" value="Mal/L-sulf/L-lact_DH-like_NADP"/>
</dbReference>
<dbReference type="PANTHER" id="PTHR11091">
    <property type="entry name" value="OXIDOREDUCTASE-RELATED"/>
    <property type="match status" value="1"/>
</dbReference>
<sequence length="340" mass="36540">MSSHKAQNLLISPALSVQTLSDILRREGFAETEAAHLAKTFTDNSIDGVYTHGLNRFPRFVDLIRRGHVVPSAKPECTLAAGALEQWDGHLGAGILNACTATERAMVLAESHGLGCVGLANTNHWMRGGTYGWQAAERGFVFIGWTNTIANLPAWGAADCRLGNNPLVMAVPHEPGAVVLDMAQSQFSYGAMELAVEQQRKLSVPGGYDTAGHMTDDPRAILESQRPVPVGYWKGAGLSLMLDLLATLLSGGRSTADISQQTLEYGVSQVFIAIDLNQLGDRPALRGAVQSIIDDLHRSRPAKPDGVIRYPGEAVMARRAENQQRGIPVDAALWASIQAL</sequence>
<dbReference type="PANTHER" id="PTHR11091:SF3">
    <property type="entry name" value="2,3-DIKETO-L-GULONATE REDUCTASE"/>
    <property type="match status" value="1"/>
</dbReference>
<evidence type="ECO:0000256" key="1">
    <source>
        <dbReference type="ARBA" id="ARBA00023002"/>
    </source>
</evidence>
<keyword evidence="1" id="KW-0560">Oxidoreductase</keyword>
<evidence type="ECO:0000313" key="2">
    <source>
        <dbReference type="EMBL" id="ROQ20424.1"/>
    </source>
</evidence>
<dbReference type="OrthoDB" id="9811519at2"/>
<dbReference type="Gene3D" id="1.10.1530.10">
    <property type="match status" value="1"/>
</dbReference>
<organism evidence="2 3">
    <name type="scientific">Marinimicrobium koreense</name>
    <dbReference type="NCBI Taxonomy" id="306545"/>
    <lineage>
        <taxon>Bacteria</taxon>
        <taxon>Pseudomonadati</taxon>
        <taxon>Pseudomonadota</taxon>
        <taxon>Gammaproteobacteria</taxon>
        <taxon>Cellvibrionales</taxon>
        <taxon>Cellvibrionaceae</taxon>
        <taxon>Marinimicrobium</taxon>
    </lineage>
</organism>
<comment type="caution">
    <text evidence="2">The sequence shown here is derived from an EMBL/GenBank/DDBJ whole genome shotgun (WGS) entry which is preliminary data.</text>
</comment>
<dbReference type="Gene3D" id="3.30.1370.60">
    <property type="entry name" value="Hypothetical oxidoreductase yiak, domain 2"/>
    <property type="match status" value="1"/>
</dbReference>
<gene>
    <name evidence="2" type="ORF">EDC38_1029</name>
</gene>